<dbReference type="Proteomes" id="UP000616151">
    <property type="component" value="Unassembled WGS sequence"/>
</dbReference>
<keyword evidence="2" id="KW-1185">Reference proteome</keyword>
<gene>
    <name evidence="1" type="ORF">JHL16_01135</name>
</gene>
<accession>A0ACC5QX52</accession>
<evidence type="ECO:0000313" key="1">
    <source>
        <dbReference type="EMBL" id="MBK1864944.1"/>
    </source>
</evidence>
<sequence>MVQKTTIVFAARYDEDTLREWVAAGWISIEESAIGEPLSEAHQARCDLICDLKQNMGVNDDGIDVILNLVDQIHGLRRALRETIHHTKRD</sequence>
<organism evidence="1 2">
    <name type="scientific">Taklimakanibacter albus</name>
    <dbReference type="NCBI Taxonomy" id="2800327"/>
    <lineage>
        <taxon>Bacteria</taxon>
        <taxon>Pseudomonadati</taxon>
        <taxon>Pseudomonadota</taxon>
        <taxon>Alphaproteobacteria</taxon>
        <taxon>Hyphomicrobiales</taxon>
        <taxon>Aestuariivirgaceae</taxon>
        <taxon>Taklimakanibacter</taxon>
    </lineage>
</organism>
<dbReference type="EMBL" id="JAENHL010000003">
    <property type="protein sequence ID" value="MBK1864944.1"/>
    <property type="molecule type" value="Genomic_DNA"/>
</dbReference>
<evidence type="ECO:0000313" key="2">
    <source>
        <dbReference type="Proteomes" id="UP000616151"/>
    </source>
</evidence>
<protein>
    <submittedName>
        <fullName evidence="1">Uncharacterized protein</fullName>
    </submittedName>
</protein>
<comment type="caution">
    <text evidence="1">The sequence shown here is derived from an EMBL/GenBank/DDBJ whole genome shotgun (WGS) entry which is preliminary data.</text>
</comment>
<proteinExistence type="predicted"/>
<reference evidence="1" key="1">
    <citation type="submission" date="2021-01" db="EMBL/GenBank/DDBJ databases">
        <authorList>
            <person name="Sun Q."/>
        </authorList>
    </citation>
    <scope>NUCLEOTIDE SEQUENCE</scope>
    <source>
        <strain evidence="1">YIM B02566</strain>
    </source>
</reference>
<name>A0ACC5QX52_9HYPH</name>